<dbReference type="EMBL" id="LQQR01000026">
    <property type="protein sequence ID" value="KZE17675.1"/>
    <property type="molecule type" value="Genomic_DNA"/>
</dbReference>
<dbReference type="Proteomes" id="UP000386281">
    <property type="component" value="Unassembled WGS sequence"/>
</dbReference>
<feature type="transmembrane region" description="Helical" evidence="2">
    <location>
        <begin position="231"/>
        <end position="249"/>
    </location>
</feature>
<reference evidence="6 9" key="4">
    <citation type="submission" date="2019-02" db="EMBL/GenBank/DDBJ databases">
        <authorList>
            <consortium name="Pathogen Informatics"/>
        </authorList>
    </citation>
    <scope>NUCLEOTIDE SEQUENCE [LARGE SCALE GENOMIC DNA]</scope>
    <source>
        <strain evidence="6 9">3012STDY7078520</strain>
    </source>
</reference>
<dbReference type="EMBL" id="CP065682">
    <property type="protein sequence ID" value="QPS34457.1"/>
    <property type="molecule type" value="Genomic_DNA"/>
</dbReference>
<dbReference type="EMBL" id="NCWY01000012">
    <property type="protein sequence ID" value="PAK94756.1"/>
    <property type="molecule type" value="Genomic_DNA"/>
</dbReference>
<proteinExistence type="predicted"/>
<feature type="compositionally biased region" description="Gly residues" evidence="1">
    <location>
        <begin position="444"/>
        <end position="453"/>
    </location>
</feature>
<protein>
    <submittedName>
        <fullName evidence="6">Predicted integral membrane protein</fullName>
    </submittedName>
</protein>
<evidence type="ECO:0000313" key="4">
    <source>
        <dbReference type="EMBL" id="PAK94756.1"/>
    </source>
</evidence>
<feature type="transmembrane region" description="Helical" evidence="2">
    <location>
        <begin position="337"/>
        <end position="363"/>
    </location>
</feature>
<evidence type="ECO:0000313" key="5">
    <source>
        <dbReference type="EMBL" id="QPS34457.1"/>
    </source>
</evidence>
<feature type="transmembrane region" description="Helical" evidence="2">
    <location>
        <begin position="145"/>
        <end position="161"/>
    </location>
</feature>
<feature type="region of interest" description="Disordered" evidence="1">
    <location>
        <begin position="421"/>
        <end position="474"/>
    </location>
</feature>
<dbReference type="GeneID" id="99774538"/>
<accession>A0A165DRE8</accession>
<feature type="transmembrane region" description="Helical" evidence="2">
    <location>
        <begin position="383"/>
        <end position="407"/>
    </location>
</feature>
<feature type="transmembrane region" description="Helical" evidence="2">
    <location>
        <begin position="192"/>
        <end position="219"/>
    </location>
</feature>
<dbReference type="Proteomes" id="UP000076612">
    <property type="component" value="Unassembled WGS sequence"/>
</dbReference>
<dbReference type="KEGG" id="bcau:I6G59_03755"/>
<reference evidence="3" key="2">
    <citation type="submission" date="2016-01" db="EMBL/GenBank/DDBJ databases">
        <authorList>
            <person name="Hong K.W."/>
        </authorList>
    </citation>
    <scope>NUCLEOTIDE SEQUENCE</scope>
    <source>
        <strain evidence="3">M40</strain>
    </source>
</reference>
<gene>
    <name evidence="3" type="ORF">AVW13_13760</name>
    <name evidence="4" type="ORF">B8X04_13305</name>
    <name evidence="5" type="ORF">I6G59_03755</name>
    <name evidence="6" type="ORF">NCTC12391_00589</name>
</gene>
<feature type="transmembrane region" description="Helical" evidence="2">
    <location>
        <begin position="167"/>
        <end position="185"/>
    </location>
</feature>
<name>A0A165DRE8_9MICO</name>
<feature type="transmembrane region" description="Helical" evidence="2">
    <location>
        <begin position="117"/>
        <end position="140"/>
    </location>
</feature>
<dbReference type="Proteomes" id="UP000216867">
    <property type="component" value="Unassembled WGS sequence"/>
</dbReference>
<dbReference type="RefSeq" id="WP_009376859.1">
    <property type="nucleotide sequence ID" value="NZ_CAACXN010000010.1"/>
</dbReference>
<evidence type="ECO:0000256" key="2">
    <source>
        <dbReference type="SAM" id="Phobius"/>
    </source>
</evidence>
<keyword evidence="2" id="KW-0812">Transmembrane</keyword>
<reference evidence="4 8" key="3">
    <citation type="submission" date="2017-04" db="EMBL/GenBank/DDBJ databases">
        <title>Kefir bacterial isolates.</title>
        <authorList>
            <person name="Kim Y."/>
            <person name="Blasche S."/>
            <person name="Patil K.R."/>
        </authorList>
    </citation>
    <scope>NUCLEOTIDE SEQUENCE [LARGE SCALE GENOMIC DNA]</scope>
    <source>
        <strain evidence="4 8">OG2</strain>
    </source>
</reference>
<keyword evidence="2" id="KW-1133">Transmembrane helix</keyword>
<reference evidence="7" key="1">
    <citation type="submission" date="2016-01" db="EMBL/GenBank/DDBJ databases">
        <title>Draft genome of Chromobacterium sp. F49.</title>
        <authorList>
            <person name="Hong K.W."/>
        </authorList>
    </citation>
    <scope>NUCLEOTIDE SEQUENCE [LARGE SCALE GENOMIC DNA]</scope>
    <source>
        <strain evidence="7">M40</strain>
    </source>
</reference>
<reference evidence="5 10" key="5">
    <citation type="submission" date="2020-12" db="EMBL/GenBank/DDBJ databases">
        <title>FDA dAtabase for Regulatory Grade micrObial Sequences (FDA-ARGOS): Supporting development and validation of Infectious Disease Dx tests.</title>
        <authorList>
            <person name="Sproer C."/>
            <person name="Gronow S."/>
            <person name="Severitt S."/>
            <person name="Schroder I."/>
            <person name="Tallon L."/>
            <person name="Sadzewicz L."/>
            <person name="Zhao X."/>
            <person name="Boylan J."/>
            <person name="Ott S."/>
            <person name="Bowen H."/>
            <person name="Vavikolanu K."/>
            <person name="Mehta A."/>
            <person name="Aluvathingal J."/>
            <person name="Nadendla S."/>
            <person name="Lowell S."/>
            <person name="Myers T."/>
            <person name="Yan Y."/>
            <person name="Sichtig H."/>
        </authorList>
    </citation>
    <scope>NUCLEOTIDE SEQUENCE [LARGE SCALE GENOMIC DNA]</scope>
    <source>
        <strain evidence="5 10">FDAARGOS_902</strain>
    </source>
</reference>
<feature type="transmembrane region" description="Helical" evidence="2">
    <location>
        <begin position="34"/>
        <end position="53"/>
    </location>
</feature>
<dbReference type="Proteomes" id="UP000594979">
    <property type="component" value="Chromosome"/>
</dbReference>
<sequence>MPSTPATRIAEPLLGGPDGIHRGSASAVYLRGQAFVLAGILGITTFLALALQGPCLSSGYERPSASARMCAGPLSTAFLGQFNPEAVGRARGGASGLSVLDGVLVDVFRLITDDVSVFMAFVLLLNVVGVAALGVALLLLARRRAWLVAVFASPVILFTLGSTLDPLALALSLWAVVLVVAPAPVTPRPWLAGILLAIAAFENPLALLVLAALALSGLYPPGRLEHRNPQMMIATATIASAIILVADGTTIRRVTQWLSDAVDGGSFASILVMARIGDAGTWATVWIVASGLLVAGVLVALFMVRVHGLDPAVTSCLLIGSCLVLAPALMPWDSLWLLPFLALAVSRWWVLIAWALAEAVFAIAIQLGDVTGIDPSKGLEPSFIALFSLLRLFALIIVVVFAGENLYRRRVRGRLRPRIRSAEPATGDADSEGAGPRADVAAGGNDGAAGSGAGKTAEGDSGGHGDSGTASARE</sequence>
<evidence type="ECO:0000313" key="9">
    <source>
        <dbReference type="Proteomes" id="UP000386281"/>
    </source>
</evidence>
<dbReference type="STRING" id="33889.AVW13_13760"/>
<dbReference type="EMBL" id="CAACXN010000010">
    <property type="protein sequence ID" value="VEW11044.1"/>
    <property type="molecule type" value="Genomic_DNA"/>
</dbReference>
<dbReference type="AlphaFoldDB" id="A0A165DRE8"/>
<evidence type="ECO:0000313" key="3">
    <source>
        <dbReference type="EMBL" id="KZE17675.1"/>
    </source>
</evidence>
<evidence type="ECO:0000256" key="1">
    <source>
        <dbReference type="SAM" id="MobiDB-lite"/>
    </source>
</evidence>
<evidence type="ECO:0000313" key="7">
    <source>
        <dbReference type="Proteomes" id="UP000076612"/>
    </source>
</evidence>
<feature type="transmembrane region" description="Helical" evidence="2">
    <location>
        <begin position="312"/>
        <end position="330"/>
    </location>
</feature>
<evidence type="ECO:0000313" key="10">
    <source>
        <dbReference type="Proteomes" id="UP000594979"/>
    </source>
</evidence>
<organism evidence="4 8">
    <name type="scientific">Brevibacterium casei</name>
    <dbReference type="NCBI Taxonomy" id="33889"/>
    <lineage>
        <taxon>Bacteria</taxon>
        <taxon>Bacillati</taxon>
        <taxon>Actinomycetota</taxon>
        <taxon>Actinomycetes</taxon>
        <taxon>Micrococcales</taxon>
        <taxon>Brevibacteriaceae</taxon>
        <taxon>Brevibacterium</taxon>
    </lineage>
</organism>
<evidence type="ECO:0000313" key="8">
    <source>
        <dbReference type="Proteomes" id="UP000216867"/>
    </source>
</evidence>
<evidence type="ECO:0000313" key="6">
    <source>
        <dbReference type="EMBL" id="VEW11044.1"/>
    </source>
</evidence>
<keyword evidence="2" id="KW-0472">Membrane</keyword>
<feature type="transmembrane region" description="Helical" evidence="2">
    <location>
        <begin position="283"/>
        <end position="306"/>
    </location>
</feature>